<feature type="domain" description="Biotin carboxylation" evidence="11">
    <location>
        <begin position="2"/>
        <end position="448"/>
    </location>
</feature>
<dbReference type="Pfam" id="PF00289">
    <property type="entry name" value="Biotin_carb_N"/>
    <property type="match status" value="1"/>
</dbReference>
<dbReference type="SUPFAM" id="SSF56059">
    <property type="entry name" value="Glutathione synthetase ATP-binding domain-like"/>
    <property type="match status" value="1"/>
</dbReference>
<dbReference type="InterPro" id="IPR001882">
    <property type="entry name" value="Biotin_BS"/>
</dbReference>
<dbReference type="PROSITE" id="PS50968">
    <property type="entry name" value="BIOTINYL_LIPOYL"/>
    <property type="match status" value="1"/>
</dbReference>
<dbReference type="RefSeq" id="WP_068214027.1">
    <property type="nucleotide sequence ID" value="NZ_LZIT01000315.1"/>
</dbReference>
<proteinExistence type="predicted"/>
<keyword evidence="5 8" id="KW-0067">ATP-binding</keyword>
<dbReference type="Gene3D" id="2.40.50.100">
    <property type="match status" value="1"/>
</dbReference>
<dbReference type="InterPro" id="IPR005482">
    <property type="entry name" value="Biotin_COase_C"/>
</dbReference>
<dbReference type="AlphaFoldDB" id="A0ABD6NUH0"/>
<evidence type="ECO:0000256" key="5">
    <source>
        <dbReference type="ARBA" id="ARBA00022840"/>
    </source>
</evidence>
<dbReference type="Pfam" id="PF02785">
    <property type="entry name" value="Biotin_carb_C"/>
    <property type="match status" value="1"/>
</dbReference>
<dbReference type="Proteomes" id="UP000092086">
    <property type="component" value="Unassembled WGS sequence"/>
</dbReference>
<evidence type="ECO:0000256" key="3">
    <source>
        <dbReference type="ARBA" id="ARBA00022598"/>
    </source>
</evidence>
<dbReference type="PROSITE" id="PS50975">
    <property type="entry name" value="ATP_GRASP"/>
    <property type="match status" value="1"/>
</dbReference>
<dbReference type="Gene3D" id="3.30.470.20">
    <property type="entry name" value="ATP-grasp fold, B domain"/>
    <property type="match status" value="1"/>
</dbReference>
<name>A0ABD6NUH0_9MYCO</name>
<keyword evidence="6" id="KW-0092">Biotin</keyword>
<evidence type="ECO:0000313" key="13">
    <source>
        <dbReference type="Proteomes" id="UP000092086"/>
    </source>
</evidence>
<dbReference type="InterPro" id="IPR011053">
    <property type="entry name" value="Single_hybrid_motif"/>
</dbReference>
<evidence type="ECO:0000256" key="7">
    <source>
        <dbReference type="ARBA" id="ARBA00048501"/>
    </source>
</evidence>
<dbReference type="InterPro" id="IPR050856">
    <property type="entry name" value="Biotin_carboxylase_complex"/>
</dbReference>
<dbReference type="InterPro" id="IPR005479">
    <property type="entry name" value="CPAse_ATP-bd"/>
</dbReference>
<evidence type="ECO:0000256" key="8">
    <source>
        <dbReference type="PROSITE-ProRule" id="PRU00409"/>
    </source>
</evidence>
<dbReference type="Pfam" id="PF02786">
    <property type="entry name" value="CPSase_L_D2"/>
    <property type="match status" value="1"/>
</dbReference>
<keyword evidence="3" id="KW-0436">Ligase</keyword>
<dbReference type="CDD" id="cd06850">
    <property type="entry name" value="biotinyl_domain"/>
    <property type="match status" value="1"/>
</dbReference>
<dbReference type="PANTHER" id="PTHR18866">
    <property type="entry name" value="CARBOXYLASE:PYRUVATE/ACETYL-COA/PROPIONYL-COA CARBOXYLASE"/>
    <property type="match status" value="1"/>
</dbReference>
<comment type="caution">
    <text evidence="12">The sequence shown here is derived from an EMBL/GenBank/DDBJ whole genome shotgun (WGS) entry which is preliminary data.</text>
</comment>
<evidence type="ECO:0000313" key="12">
    <source>
        <dbReference type="EMBL" id="OBG29107.1"/>
    </source>
</evidence>
<feature type="domain" description="ATP-grasp" evidence="10">
    <location>
        <begin position="105"/>
        <end position="311"/>
    </location>
</feature>
<dbReference type="EC" id="6.3.4.14" evidence="2"/>
<dbReference type="SUPFAM" id="SSF52440">
    <property type="entry name" value="PreATP-grasp domain"/>
    <property type="match status" value="1"/>
</dbReference>
<dbReference type="GO" id="GO:0004075">
    <property type="term" value="F:biotin carboxylase activity"/>
    <property type="evidence" value="ECO:0007669"/>
    <property type="project" value="UniProtKB-EC"/>
</dbReference>
<feature type="domain" description="Lipoyl-binding" evidence="9">
    <location>
        <begin position="583"/>
        <end position="658"/>
    </location>
</feature>
<evidence type="ECO:0000256" key="2">
    <source>
        <dbReference type="ARBA" id="ARBA00013263"/>
    </source>
</evidence>
<comment type="cofactor">
    <cofactor evidence="1">
        <name>biotin</name>
        <dbReference type="ChEBI" id="CHEBI:57586"/>
    </cofactor>
</comment>
<dbReference type="SMART" id="SM00878">
    <property type="entry name" value="Biotin_carb_C"/>
    <property type="match status" value="1"/>
</dbReference>
<dbReference type="PANTHER" id="PTHR18866:SF126">
    <property type="entry name" value="BIOTIN CARBOXYLASE"/>
    <property type="match status" value="1"/>
</dbReference>
<evidence type="ECO:0000259" key="9">
    <source>
        <dbReference type="PROSITE" id="PS50968"/>
    </source>
</evidence>
<evidence type="ECO:0000256" key="1">
    <source>
        <dbReference type="ARBA" id="ARBA00001953"/>
    </source>
</evidence>
<dbReference type="EMBL" id="LZIT01000315">
    <property type="protein sequence ID" value="OBG29107.1"/>
    <property type="molecule type" value="Genomic_DNA"/>
</dbReference>
<dbReference type="PROSITE" id="PS50979">
    <property type="entry name" value="BC"/>
    <property type="match status" value="1"/>
</dbReference>
<dbReference type="Pfam" id="PF00364">
    <property type="entry name" value="Biotin_lipoyl"/>
    <property type="match status" value="1"/>
</dbReference>
<dbReference type="InterPro" id="IPR005481">
    <property type="entry name" value="BC-like_N"/>
</dbReference>
<gene>
    <name evidence="12" type="ORF">A5672_03300</name>
</gene>
<protein>
    <recommendedName>
        <fullName evidence="2">biotin carboxylase</fullName>
        <ecNumber evidence="2">6.3.4.14</ecNumber>
    </recommendedName>
</protein>
<keyword evidence="4 8" id="KW-0547">Nucleotide-binding</keyword>
<accession>A0ABD6NUH0</accession>
<dbReference type="SUPFAM" id="SSF51230">
    <property type="entry name" value="Single hybrid motif"/>
    <property type="match status" value="1"/>
</dbReference>
<dbReference type="InterPro" id="IPR011764">
    <property type="entry name" value="Biotin_carboxylation_dom"/>
</dbReference>
<dbReference type="GO" id="GO:0005524">
    <property type="term" value="F:ATP binding"/>
    <property type="evidence" value="ECO:0007669"/>
    <property type="project" value="UniProtKB-UniRule"/>
</dbReference>
<reference evidence="12 13" key="1">
    <citation type="submission" date="2016-06" db="EMBL/GenBank/DDBJ databases">
        <authorList>
            <person name="Sutton G."/>
            <person name="Brinkac L."/>
            <person name="Sanka R."/>
            <person name="Adams M."/>
            <person name="Lau E."/>
            <person name="Sam S."/>
            <person name="Sreng N."/>
            <person name="Him V."/>
            <person name="Kerleguer A."/>
            <person name="Cheng S."/>
        </authorList>
    </citation>
    <scope>NUCLEOTIDE SEQUENCE [LARGE SCALE GENOMIC DNA]</scope>
    <source>
        <strain evidence="12 13">E2978</strain>
    </source>
</reference>
<dbReference type="SUPFAM" id="SSF51246">
    <property type="entry name" value="Rudiment single hybrid motif"/>
    <property type="match status" value="1"/>
</dbReference>
<dbReference type="PROSITE" id="PS00867">
    <property type="entry name" value="CPSASE_2"/>
    <property type="match status" value="1"/>
</dbReference>
<evidence type="ECO:0000256" key="4">
    <source>
        <dbReference type="ARBA" id="ARBA00022741"/>
    </source>
</evidence>
<dbReference type="InterPro" id="IPR011054">
    <property type="entry name" value="Rudment_hybrid_motif"/>
</dbReference>
<sequence length="667" mass="70873">MGITRVLVANRGEIARRVFATCRRLGLGTVAVYTDPDAASPHVAEADARVRLPNVNDYLNADAIIAAARAAGADAVHPGYGFLAENAEFAAAVADAGLTWVGPPVDAVRAMGSKIESKKLMTAAGVPVLDELDPDTVTQAQLPVLVKASAGGGGRGMRVVRELSALPGEVAAARREAQSAFGDPTVFCERYLPTGHHVEVQVLADTHGTVWALGERECSIQRRHQKIIEEAPSPLVERTPGMRAKLFDAARLAAGAIGYTGAGTVEFLADPNSQDGEFYFLEMNTRLQVEHPVTEETAGVDLVELQLAVADGARLDPEPPAAQGYSIEARLYAEDPAHGWQPQAGVMHTFEVPGVRAEFASLERRTGIRLDSGIADGSTVSIHYDPMLAKVICYAPTRRQSARVLADALARARLHGVRTNRELLVNVLRHPAFLEGATDTAFFDKHGLERLSAPLADEAAVRLSAVAAALADAAHNRATARVLGALPSGWRNLASGYQAKAYRDDHNTEHRVEYRFSREGLALPADESVRLISATPDEVVLSADGVEHNFWVRRYGAPGSADVYVDSARGPVHLVALPRFPEPGSAVAQGSLVAPMPGNVIRLGAAVGDTVAAGQPLIWLEAMKMEHTIAAPSDGVLAELNVDTGQQVEVGAVLARVEAPEAQGEPR</sequence>
<evidence type="ECO:0000259" key="11">
    <source>
        <dbReference type="PROSITE" id="PS50979"/>
    </source>
</evidence>
<dbReference type="InterPro" id="IPR011761">
    <property type="entry name" value="ATP-grasp"/>
</dbReference>
<dbReference type="InterPro" id="IPR016185">
    <property type="entry name" value="PreATP-grasp_dom_sf"/>
</dbReference>
<dbReference type="FunFam" id="2.40.50.100:FF:000003">
    <property type="entry name" value="Acetyl-CoA carboxylase biotin carboxyl carrier protein"/>
    <property type="match status" value="1"/>
</dbReference>
<comment type="catalytic activity">
    <reaction evidence="7">
        <text>N(6)-biotinyl-L-lysyl-[protein] + hydrogencarbonate + ATP = N(6)-carboxybiotinyl-L-lysyl-[protein] + ADP + phosphate + H(+)</text>
        <dbReference type="Rhea" id="RHEA:13501"/>
        <dbReference type="Rhea" id="RHEA-COMP:10505"/>
        <dbReference type="Rhea" id="RHEA-COMP:10506"/>
        <dbReference type="ChEBI" id="CHEBI:15378"/>
        <dbReference type="ChEBI" id="CHEBI:17544"/>
        <dbReference type="ChEBI" id="CHEBI:30616"/>
        <dbReference type="ChEBI" id="CHEBI:43474"/>
        <dbReference type="ChEBI" id="CHEBI:83144"/>
        <dbReference type="ChEBI" id="CHEBI:83145"/>
        <dbReference type="ChEBI" id="CHEBI:456216"/>
        <dbReference type="EC" id="6.3.4.14"/>
    </reaction>
    <physiologicalReaction direction="left-to-right" evidence="7">
        <dbReference type="Rhea" id="RHEA:13502"/>
    </physiologicalReaction>
</comment>
<evidence type="ECO:0000259" key="10">
    <source>
        <dbReference type="PROSITE" id="PS50975"/>
    </source>
</evidence>
<organism evidence="12 13">
    <name type="scientific">Mycobacterium alsense</name>
    <dbReference type="NCBI Taxonomy" id="324058"/>
    <lineage>
        <taxon>Bacteria</taxon>
        <taxon>Bacillati</taxon>
        <taxon>Actinomycetota</taxon>
        <taxon>Actinomycetes</taxon>
        <taxon>Mycobacteriales</taxon>
        <taxon>Mycobacteriaceae</taxon>
        <taxon>Mycobacterium</taxon>
    </lineage>
</organism>
<dbReference type="PROSITE" id="PS00188">
    <property type="entry name" value="BIOTIN"/>
    <property type="match status" value="1"/>
</dbReference>
<dbReference type="InterPro" id="IPR000089">
    <property type="entry name" value="Biotin_lipoyl"/>
</dbReference>
<evidence type="ECO:0000256" key="6">
    <source>
        <dbReference type="ARBA" id="ARBA00023267"/>
    </source>
</evidence>